<keyword evidence="3" id="KW-1185">Reference proteome</keyword>
<proteinExistence type="predicted"/>
<dbReference type="AlphaFoldDB" id="A0A7W7K754"/>
<evidence type="ECO:0008006" key="4">
    <source>
        <dbReference type="Google" id="ProtNLM"/>
    </source>
</evidence>
<feature type="transmembrane region" description="Helical" evidence="1">
    <location>
        <begin position="328"/>
        <end position="349"/>
    </location>
</feature>
<dbReference type="PANTHER" id="PTHR32309">
    <property type="entry name" value="TYROSINE-PROTEIN KINASE"/>
    <property type="match status" value="1"/>
</dbReference>
<sequence>MTPRPSLVGRISHSPVFRNNAARRAIVVVLVAICAVLTLFPEKQHGVVTLAPTDPSTLGLGDTLMQLGAGNSVFGSQAAIDLTLKIARSVEVRRTVAKRLDLEKRLEQDQIHVMRWLDGKVIVRALRGGIIQIETKDRDGVFARNLVASYADAIRDNLGVISRQQTSYKRRILEDLLNSASARLDRAQAAYDTFRRSSEYGDPQSAVAQVAGRIPALEQEILDKERGLIALRRFATDANPQIRTVQADIAALRAQLAQAKSEQVNKGSLAAVIDQSTRNQQLRRELDVSRELYYSYRRFLQGTTVENLTSNANMRILEPAYIDPDRQFNFGFLALGVLIALVGLAVEFYRIRPPVGDTALPA</sequence>
<reference evidence="2 3" key="1">
    <citation type="submission" date="2020-08" db="EMBL/GenBank/DDBJ databases">
        <title>Functional genomics of gut bacteria from endangered species of beetles.</title>
        <authorList>
            <person name="Carlos-Shanley C."/>
        </authorList>
    </citation>
    <scope>NUCLEOTIDE SEQUENCE [LARGE SCALE GENOMIC DNA]</scope>
    <source>
        <strain evidence="2 3">S00245</strain>
    </source>
</reference>
<protein>
    <recommendedName>
        <fullName evidence="4">Capsule biosynthesis protein</fullName>
    </recommendedName>
</protein>
<evidence type="ECO:0000313" key="2">
    <source>
        <dbReference type="EMBL" id="MBB4857426.1"/>
    </source>
</evidence>
<evidence type="ECO:0000313" key="3">
    <source>
        <dbReference type="Proteomes" id="UP000555448"/>
    </source>
</evidence>
<organism evidence="2 3">
    <name type="scientific">Novosphingobium chloroacetimidivorans</name>
    <dbReference type="NCBI Taxonomy" id="1428314"/>
    <lineage>
        <taxon>Bacteria</taxon>
        <taxon>Pseudomonadati</taxon>
        <taxon>Pseudomonadota</taxon>
        <taxon>Alphaproteobacteria</taxon>
        <taxon>Sphingomonadales</taxon>
        <taxon>Sphingomonadaceae</taxon>
        <taxon>Novosphingobium</taxon>
    </lineage>
</organism>
<comment type="caution">
    <text evidence="2">The sequence shown here is derived from an EMBL/GenBank/DDBJ whole genome shotgun (WGS) entry which is preliminary data.</text>
</comment>
<gene>
    <name evidence="2" type="ORF">HNO88_000733</name>
</gene>
<keyword evidence="1" id="KW-1133">Transmembrane helix</keyword>
<dbReference type="RefSeq" id="WP_184242703.1">
    <property type="nucleotide sequence ID" value="NZ_JACHLR010000002.1"/>
</dbReference>
<feature type="transmembrane region" description="Helical" evidence="1">
    <location>
        <begin position="21"/>
        <end position="40"/>
    </location>
</feature>
<evidence type="ECO:0000256" key="1">
    <source>
        <dbReference type="SAM" id="Phobius"/>
    </source>
</evidence>
<dbReference type="PANTHER" id="PTHR32309:SF31">
    <property type="entry name" value="CAPSULAR EXOPOLYSACCHARIDE FAMILY"/>
    <property type="match status" value="1"/>
</dbReference>
<dbReference type="EMBL" id="JACHLR010000002">
    <property type="protein sequence ID" value="MBB4857426.1"/>
    <property type="molecule type" value="Genomic_DNA"/>
</dbReference>
<dbReference type="InterPro" id="IPR050445">
    <property type="entry name" value="Bact_polysacc_biosynth/exp"/>
</dbReference>
<accession>A0A7W7K754</accession>
<dbReference type="Proteomes" id="UP000555448">
    <property type="component" value="Unassembled WGS sequence"/>
</dbReference>
<keyword evidence="1" id="KW-0812">Transmembrane</keyword>
<keyword evidence="1" id="KW-0472">Membrane</keyword>
<name>A0A7W7K754_9SPHN</name>